<organism evidence="1 2">
    <name type="scientific">Oculimacula yallundae</name>
    <dbReference type="NCBI Taxonomy" id="86028"/>
    <lineage>
        <taxon>Eukaryota</taxon>
        <taxon>Fungi</taxon>
        <taxon>Dikarya</taxon>
        <taxon>Ascomycota</taxon>
        <taxon>Pezizomycotina</taxon>
        <taxon>Leotiomycetes</taxon>
        <taxon>Helotiales</taxon>
        <taxon>Ploettnerulaceae</taxon>
        <taxon>Oculimacula</taxon>
    </lineage>
</organism>
<keyword evidence="2" id="KW-1185">Reference proteome</keyword>
<protein>
    <submittedName>
        <fullName evidence="1">Uncharacterized protein</fullName>
    </submittedName>
</protein>
<accession>A0ABR4CH57</accession>
<evidence type="ECO:0000313" key="1">
    <source>
        <dbReference type="EMBL" id="KAL2069290.1"/>
    </source>
</evidence>
<dbReference type="PANTHER" id="PTHR39290">
    <property type="entry name" value="C3H1-TYPE DOMAIN-CONTAINING PROTEIN-RELATED"/>
    <property type="match status" value="1"/>
</dbReference>
<reference evidence="1 2" key="1">
    <citation type="journal article" date="2024" name="Commun. Biol.">
        <title>Comparative genomic analysis of thermophilic fungi reveals convergent evolutionary adaptations and gene losses.</title>
        <authorList>
            <person name="Steindorff A.S."/>
            <person name="Aguilar-Pontes M.V."/>
            <person name="Robinson A.J."/>
            <person name="Andreopoulos B."/>
            <person name="LaButti K."/>
            <person name="Kuo A."/>
            <person name="Mondo S."/>
            <person name="Riley R."/>
            <person name="Otillar R."/>
            <person name="Haridas S."/>
            <person name="Lipzen A."/>
            <person name="Grimwood J."/>
            <person name="Schmutz J."/>
            <person name="Clum A."/>
            <person name="Reid I.D."/>
            <person name="Moisan M.C."/>
            <person name="Butler G."/>
            <person name="Nguyen T.T.M."/>
            <person name="Dewar K."/>
            <person name="Conant G."/>
            <person name="Drula E."/>
            <person name="Henrissat B."/>
            <person name="Hansel C."/>
            <person name="Singer S."/>
            <person name="Hutchinson M.I."/>
            <person name="de Vries R.P."/>
            <person name="Natvig D.O."/>
            <person name="Powell A.J."/>
            <person name="Tsang A."/>
            <person name="Grigoriev I.V."/>
        </authorList>
    </citation>
    <scope>NUCLEOTIDE SEQUENCE [LARGE SCALE GENOMIC DNA]</scope>
    <source>
        <strain evidence="1 2">CBS 494.80</strain>
    </source>
</reference>
<gene>
    <name evidence="1" type="ORF">VTL71DRAFT_15628</name>
</gene>
<dbReference type="Proteomes" id="UP001595075">
    <property type="component" value="Unassembled WGS sequence"/>
</dbReference>
<sequence length="1106" mass="123279">MASIKFTPNWRHFGLSRNPYSFVFFVVAQIAGRRRPIAVVSSRGPADPEHGDEIGSLQGFPLIAACQRSITIFSDKTNRTAIKAELSLAASYYIRDEGHKEYRPEQVELRENDASDRYPRMESDSWDYTNIREFPFITACLLQGVALYPQESYCYQAAPQPLGTVYRDTSIEYGMVVIDITDLSALRYGVVGFATMPMMWVPSAEAFHRQTGPVGSHVPPSNSGGEMRVLDQARSRVVMSAAEYLTKFPGPDTIPEPPEGEEVKKLLARIPLVHSDALDIIWPGGSEYDIALPMADLSVGTKKSLHEQAIRSLFSAGILLRLAFADREHLCLEQLDNISVEAILAAINIPELGTISSISICTSTIRNLSPKLIEGLSKSESLREIYLMQSPLRKADTPDVELLEALATRPHFFSRVKLTFAGSYSAALRKIFWLPTISKNTSTSASTIQIAPLSIFPIQQILISYQITRGTPYKTASVYLGDSLLTPERFAAGFLTYLHSSKSNFPVKEDFNSSARLFSFSSAPASLTSSSLSSVEISPIPAESFAIGDDNIPDDIRPKIRDLSLDGWTVLITSGKGWNPKASNQEAESSCGHVRYAIIRPRKQTIEVENPPSTPLGRDELEVVGLKEFLTITAPDVDLEPVDRRLGEIAECCEPGYRQGVMPGSITPVHVLKHEGAAEMLLACLRDARDLNENLRRAMKKNLGGQPWYPELLQTSSDTRFMEGQSPSVTRNNAQRRHNYGASEPLISKNNNNNPNHIPFSSREVIPMPSPDEIFANWRGPVDNNFSVTIKNTFNLPDQDEYIYRAESFAMTLSQIQSQIDSGLLKYKYQSHGQQIQVSPTDITAYTSLFSPTTLTPKALTAFLSNAKKASPRETVAKYLHSRHLCPATFKIPKSKDNVNPYYDMWALSCQETAFLGPLPDPSYASPANAKHTHPILPVFYHHFGCVVPSYEALYVIAQLVGQGKEGVLDMASGNGYWTYMLRRMKVDVTAVDNMASVYRTMWIEDTVKADGVEYLKKNDGAKGRVLLMVYMVTAGNFTKQVLREYRGDTIVVVGTQNANRYTDFRDETVEEYFEKSMKGWELVCRIPMPSFAGKDEGMFVWKRKS</sequence>
<evidence type="ECO:0000313" key="2">
    <source>
        <dbReference type="Proteomes" id="UP001595075"/>
    </source>
</evidence>
<dbReference type="EMBL" id="JAZHXI010000008">
    <property type="protein sequence ID" value="KAL2069290.1"/>
    <property type="molecule type" value="Genomic_DNA"/>
</dbReference>
<proteinExistence type="predicted"/>
<dbReference type="InterPro" id="IPR029063">
    <property type="entry name" value="SAM-dependent_MTases_sf"/>
</dbReference>
<comment type="caution">
    <text evidence="1">The sequence shown here is derived from an EMBL/GenBank/DDBJ whole genome shotgun (WGS) entry which is preliminary data.</text>
</comment>
<dbReference type="SUPFAM" id="SSF53335">
    <property type="entry name" value="S-adenosyl-L-methionine-dependent methyltransferases"/>
    <property type="match status" value="1"/>
</dbReference>
<name>A0ABR4CH57_9HELO</name>
<dbReference type="PANTHER" id="PTHR39290:SF6">
    <property type="entry name" value="S-ADENOSYL-L-METHIONINE-DEPENDENT METHYLTRANSFERASES SUPERFAMILY PROTEIN"/>
    <property type="match status" value="1"/>
</dbReference>